<evidence type="ECO:0000313" key="7">
    <source>
        <dbReference type="Proteomes" id="UP000634668"/>
    </source>
</evidence>
<dbReference type="Pfam" id="PF13715">
    <property type="entry name" value="CarbopepD_reg_2"/>
    <property type="match status" value="1"/>
</dbReference>
<gene>
    <name evidence="6" type="ORF">GCM10007383_14460</name>
</gene>
<keyword evidence="3" id="KW-0998">Cell outer membrane</keyword>
<keyword evidence="7" id="KW-1185">Reference proteome</keyword>
<accession>A0A918IU96</accession>
<dbReference type="InterPro" id="IPR037066">
    <property type="entry name" value="Plug_dom_sf"/>
</dbReference>
<dbReference type="Gene3D" id="2.170.130.10">
    <property type="entry name" value="TonB-dependent receptor, plug domain"/>
    <property type="match status" value="1"/>
</dbReference>
<evidence type="ECO:0000259" key="5">
    <source>
        <dbReference type="Pfam" id="PF14905"/>
    </source>
</evidence>
<dbReference type="Proteomes" id="UP000634668">
    <property type="component" value="Unassembled WGS sequence"/>
</dbReference>
<dbReference type="SUPFAM" id="SSF56935">
    <property type="entry name" value="Porins"/>
    <property type="match status" value="1"/>
</dbReference>
<dbReference type="InterPro" id="IPR036942">
    <property type="entry name" value="Beta-barrel_TonB_sf"/>
</dbReference>
<dbReference type="EMBL" id="BMWP01000007">
    <property type="protein sequence ID" value="GGW30265.1"/>
    <property type="molecule type" value="Genomic_DNA"/>
</dbReference>
<dbReference type="SUPFAM" id="SSF49464">
    <property type="entry name" value="Carboxypeptidase regulatory domain-like"/>
    <property type="match status" value="1"/>
</dbReference>
<reference evidence="6" key="2">
    <citation type="submission" date="2020-09" db="EMBL/GenBank/DDBJ databases">
        <authorList>
            <person name="Sun Q."/>
            <person name="Kim S."/>
        </authorList>
    </citation>
    <scope>NUCLEOTIDE SEQUENCE</scope>
    <source>
        <strain evidence="6">KCTC 12113</strain>
    </source>
</reference>
<protein>
    <submittedName>
        <fullName evidence="6">TonB-dependent receptor</fullName>
    </submittedName>
</protein>
<dbReference type="PANTHER" id="PTHR40980:SF4">
    <property type="entry name" value="TONB-DEPENDENT RECEPTOR-LIKE BETA-BARREL DOMAIN-CONTAINING PROTEIN"/>
    <property type="match status" value="1"/>
</dbReference>
<evidence type="ECO:0000256" key="3">
    <source>
        <dbReference type="ARBA" id="ARBA00023237"/>
    </source>
</evidence>
<keyword evidence="2" id="KW-0472">Membrane</keyword>
<dbReference type="Gene3D" id="2.60.40.1120">
    <property type="entry name" value="Carboxypeptidase-like, regulatory domain"/>
    <property type="match status" value="1"/>
</dbReference>
<proteinExistence type="predicted"/>
<reference evidence="6" key="1">
    <citation type="journal article" date="2014" name="Int. J. Syst. Evol. Microbiol.">
        <title>Complete genome sequence of Corynebacterium casei LMG S-19264T (=DSM 44701T), isolated from a smear-ripened cheese.</title>
        <authorList>
            <consortium name="US DOE Joint Genome Institute (JGI-PGF)"/>
            <person name="Walter F."/>
            <person name="Albersmeier A."/>
            <person name="Kalinowski J."/>
            <person name="Ruckert C."/>
        </authorList>
    </citation>
    <scope>NUCLEOTIDE SEQUENCE</scope>
    <source>
        <strain evidence="6">KCTC 12113</strain>
    </source>
</reference>
<keyword evidence="6" id="KW-0675">Receptor</keyword>
<comment type="subcellular location">
    <subcellularLocation>
        <location evidence="1">Cell outer membrane</location>
    </subcellularLocation>
</comment>
<dbReference type="GO" id="GO:0009279">
    <property type="term" value="C:cell outer membrane"/>
    <property type="evidence" value="ECO:0007669"/>
    <property type="project" value="UniProtKB-SubCell"/>
</dbReference>
<dbReference type="Pfam" id="PF07715">
    <property type="entry name" value="Plug"/>
    <property type="match status" value="1"/>
</dbReference>
<dbReference type="InterPro" id="IPR012910">
    <property type="entry name" value="Plug_dom"/>
</dbReference>
<dbReference type="AlphaFoldDB" id="A0A918IU96"/>
<dbReference type="InterPro" id="IPR041700">
    <property type="entry name" value="OMP_b-brl_3"/>
</dbReference>
<organism evidence="6 7">
    <name type="scientific">Arenibacter certesii</name>
    <dbReference type="NCBI Taxonomy" id="228955"/>
    <lineage>
        <taxon>Bacteria</taxon>
        <taxon>Pseudomonadati</taxon>
        <taxon>Bacteroidota</taxon>
        <taxon>Flavobacteriia</taxon>
        <taxon>Flavobacteriales</taxon>
        <taxon>Flavobacteriaceae</taxon>
        <taxon>Arenibacter</taxon>
    </lineage>
</organism>
<dbReference type="RefSeq" id="WP_229797161.1">
    <property type="nucleotide sequence ID" value="NZ_BMWP01000007.1"/>
</dbReference>
<sequence length="819" mass="92198">MITNPISHSVKKMTRAIEIDSFIILLVLLMPLGVIAQNISVSVSGDIKDKVSGQELPFVNVILKKSSDSSFVSGTISNDKGLFTISDAVPGDYVIEASYIGYKNYSLPLFIGSNSEFIDIGSILLEEDIQQLDEVVVTGQQDAITGRMDKKTFSLENNVSQSGGSVLQSMSNLPGVTTQDGQVQIRGNNQVVILIDGKQTALTGFGNQNALENIPSSAVDKIEIINNPSARYDASGNAGIINIILKKEEQAGLNGTVGLSTGFGSLWKRKENLPGIRPQYQFTPKINPSVSLNYRKDKINLFLQADNLYTETLRKNEFVTRTYDNGRVIDQQMKRNRDINLFTSTAGFDWFIDDSNTLTVSGFFSQETIKDNGDQPFFNGSTGESLRLWQFLEDEVLTAVMASVSYEHKFQQPGHTLNVGFNYTFDREDEKYFFTNTTPSFTADEWFYLIADQKVADFTLDYTKPLKHGLLETGIKFRSRTIPTDMQFNPSADNSVLDTGADGIATYKETIPALYGNYTYEVKKLEAEIGLRVEYVDLRYDVDPNHNTYQSDGYDYFQPFPNARLSYKINDHNRLSAFYNRRVDRPDEKDIRIFPKYDDAEIIKVGNPALQPQFTNSFELGYRNRFNKGYFYGATYHRVSDGTIMRVGTTVEGSDLIYNISQNIGKSYNTGIEVVINKELTDKINGNINFNGYYNQIDSFTVFNKYPIENTFTAEEQSIYSGNIKLNTNFKFGKNTEAQFTAIYLAPDIIPQGTIDSRFSLNMGVKQAIQNGKGELFLNATDLLNTMVVKKEIDGSNFSYTSTDYNETQVIRFGYNYKF</sequence>
<feature type="domain" description="TonB-dependent receptor plug" evidence="4">
    <location>
        <begin position="161"/>
        <end position="239"/>
    </location>
</feature>
<dbReference type="PANTHER" id="PTHR40980">
    <property type="entry name" value="PLUG DOMAIN-CONTAINING PROTEIN"/>
    <property type="match status" value="1"/>
</dbReference>
<comment type="caution">
    <text evidence="6">The sequence shown here is derived from an EMBL/GenBank/DDBJ whole genome shotgun (WGS) entry which is preliminary data.</text>
</comment>
<dbReference type="InterPro" id="IPR008969">
    <property type="entry name" value="CarboxyPept-like_regulatory"/>
</dbReference>
<evidence type="ECO:0000259" key="4">
    <source>
        <dbReference type="Pfam" id="PF07715"/>
    </source>
</evidence>
<dbReference type="Gene3D" id="2.40.170.20">
    <property type="entry name" value="TonB-dependent receptor, beta-barrel domain"/>
    <property type="match status" value="1"/>
</dbReference>
<dbReference type="Pfam" id="PF14905">
    <property type="entry name" value="OMP_b-brl_3"/>
    <property type="match status" value="1"/>
</dbReference>
<evidence type="ECO:0000313" key="6">
    <source>
        <dbReference type="EMBL" id="GGW30265.1"/>
    </source>
</evidence>
<evidence type="ECO:0000256" key="2">
    <source>
        <dbReference type="ARBA" id="ARBA00023136"/>
    </source>
</evidence>
<name>A0A918IU96_9FLAO</name>
<evidence type="ECO:0000256" key="1">
    <source>
        <dbReference type="ARBA" id="ARBA00004442"/>
    </source>
</evidence>
<feature type="domain" description="Outer membrane protein beta-barrel" evidence="5">
    <location>
        <begin position="408"/>
        <end position="817"/>
    </location>
</feature>